<dbReference type="Pfam" id="PF12770">
    <property type="entry name" value="CHAT"/>
    <property type="match status" value="1"/>
</dbReference>
<dbReference type="RefSeq" id="WP_203725601.1">
    <property type="nucleotide sequence ID" value="NZ_BAAATX010000015.1"/>
</dbReference>
<dbReference type="EMBL" id="BOML01000012">
    <property type="protein sequence ID" value="GID99954.1"/>
    <property type="molecule type" value="Genomic_DNA"/>
</dbReference>
<accession>A0ABQ3YQV3</accession>
<name>A0ABQ3YQV3_9ACTN</name>
<sequence>MRRTAPAVTIRTVRANDGLYLHFHAARPGCADLRITLDDETVLRAARTDLDQRLTALKDELSGMEVTDADAAEVYRRFWQIGNRQLFLIFHRRVAAELTRWWRSALPAARNPRFVPMIECVGELGAMLPIEYLPLLDPRPADVRTRADLVRACRNVVGFTAMVRRSFGNLPVPQNITLRATEHGRLPVRFFQHDGLPGARLELKWFTTAAEQHAQVTTFPTAETDGPTLADQISAPCPAAGGTPDALQHFACHCYTSADRPMANEIELSGGGRTVRVTLDDLITTAAGHFGRDDTPAEMPLVMMNACGASRLAAGSALSFPWFFLRNDNRGFVGSEIEIPDDVAAEFSTALYTRFILLRESLGEAVHHARNHLLDRYANPLGISYSTYADPDLRVGPHPRSDQ</sequence>
<evidence type="ECO:0000313" key="3">
    <source>
        <dbReference type="Proteomes" id="UP000637628"/>
    </source>
</evidence>
<gene>
    <name evidence="2" type="ORF">Adu01nite_13050</name>
</gene>
<keyword evidence="3" id="KW-1185">Reference proteome</keyword>
<evidence type="ECO:0000259" key="1">
    <source>
        <dbReference type="Pfam" id="PF12770"/>
    </source>
</evidence>
<dbReference type="InterPro" id="IPR024983">
    <property type="entry name" value="CHAT_dom"/>
</dbReference>
<comment type="caution">
    <text evidence="2">The sequence shown here is derived from an EMBL/GenBank/DDBJ whole genome shotgun (WGS) entry which is preliminary data.</text>
</comment>
<protein>
    <recommendedName>
        <fullName evidence="1">CHAT domain-containing protein</fullName>
    </recommendedName>
</protein>
<proteinExistence type="predicted"/>
<organism evidence="2 3">
    <name type="scientific">Paractinoplanes durhamensis</name>
    <dbReference type="NCBI Taxonomy" id="113563"/>
    <lineage>
        <taxon>Bacteria</taxon>
        <taxon>Bacillati</taxon>
        <taxon>Actinomycetota</taxon>
        <taxon>Actinomycetes</taxon>
        <taxon>Micromonosporales</taxon>
        <taxon>Micromonosporaceae</taxon>
        <taxon>Paractinoplanes</taxon>
    </lineage>
</organism>
<feature type="domain" description="CHAT" evidence="1">
    <location>
        <begin position="194"/>
        <end position="375"/>
    </location>
</feature>
<dbReference type="Proteomes" id="UP000637628">
    <property type="component" value="Unassembled WGS sequence"/>
</dbReference>
<reference evidence="2 3" key="1">
    <citation type="submission" date="2021-01" db="EMBL/GenBank/DDBJ databases">
        <title>Whole genome shotgun sequence of Actinoplanes durhamensis NBRC 14914.</title>
        <authorList>
            <person name="Komaki H."/>
            <person name="Tamura T."/>
        </authorList>
    </citation>
    <scope>NUCLEOTIDE SEQUENCE [LARGE SCALE GENOMIC DNA]</scope>
    <source>
        <strain evidence="2 3">NBRC 14914</strain>
    </source>
</reference>
<evidence type="ECO:0000313" key="2">
    <source>
        <dbReference type="EMBL" id="GID99954.1"/>
    </source>
</evidence>